<dbReference type="OrthoDB" id="424543at2759"/>
<evidence type="ECO:0000313" key="1">
    <source>
        <dbReference type="EMBL" id="VDO19659.1"/>
    </source>
</evidence>
<reference evidence="1 2" key="1">
    <citation type="submission" date="2018-11" db="EMBL/GenBank/DDBJ databases">
        <authorList>
            <consortium name="Pathogen Informatics"/>
        </authorList>
    </citation>
    <scope>NUCLEOTIDE SEQUENCE [LARGE SCALE GENOMIC DNA]</scope>
</reference>
<dbReference type="Proteomes" id="UP000050761">
    <property type="component" value="Unassembled WGS sequence"/>
</dbReference>
<keyword evidence="2" id="KW-1185">Reference proteome</keyword>
<dbReference type="AlphaFoldDB" id="A0A183F534"/>
<accession>A0A183F534</accession>
<evidence type="ECO:0000313" key="3">
    <source>
        <dbReference type="WBParaSite" id="HPBE_0000127601-mRNA-1"/>
    </source>
</evidence>
<gene>
    <name evidence="1" type="ORF">HPBE_LOCUS1277</name>
</gene>
<evidence type="ECO:0000313" key="2">
    <source>
        <dbReference type="Proteomes" id="UP000050761"/>
    </source>
</evidence>
<dbReference type="WBParaSite" id="HPBE_0000127601-mRNA-1">
    <property type="protein sequence ID" value="HPBE_0000127601-mRNA-1"/>
    <property type="gene ID" value="HPBE_0000127601"/>
</dbReference>
<accession>A0A3P7THL5</accession>
<sequence length="94" mass="10812">MRECSLVEVEFVDCDKKIPERFMSKIYRAAIRPVAMYGAECLPATKEVETCLSVMETKMLRRTAGVTRLDRIRNDVIGRGSVEPIADKMREPRF</sequence>
<reference evidence="3" key="2">
    <citation type="submission" date="2019-09" db="UniProtKB">
        <authorList>
            <consortium name="WormBaseParasite"/>
        </authorList>
    </citation>
    <scope>IDENTIFICATION</scope>
</reference>
<dbReference type="EMBL" id="UZAH01001322">
    <property type="protein sequence ID" value="VDO19659.1"/>
    <property type="molecule type" value="Genomic_DNA"/>
</dbReference>
<name>A0A183F534_HELPZ</name>
<proteinExistence type="predicted"/>
<protein>
    <submittedName>
        <fullName evidence="3">AMP_N domain-containing protein</fullName>
    </submittedName>
</protein>
<organism evidence="2 3">
    <name type="scientific">Heligmosomoides polygyrus</name>
    <name type="common">Parasitic roundworm</name>
    <dbReference type="NCBI Taxonomy" id="6339"/>
    <lineage>
        <taxon>Eukaryota</taxon>
        <taxon>Metazoa</taxon>
        <taxon>Ecdysozoa</taxon>
        <taxon>Nematoda</taxon>
        <taxon>Chromadorea</taxon>
        <taxon>Rhabditida</taxon>
        <taxon>Rhabditina</taxon>
        <taxon>Rhabditomorpha</taxon>
        <taxon>Strongyloidea</taxon>
        <taxon>Heligmosomidae</taxon>
        <taxon>Heligmosomoides</taxon>
    </lineage>
</organism>